<feature type="transmembrane region" description="Helical" evidence="7">
    <location>
        <begin position="144"/>
        <end position="164"/>
    </location>
</feature>
<dbReference type="GO" id="GO:0009927">
    <property type="term" value="F:histidine phosphotransfer kinase activity"/>
    <property type="evidence" value="ECO:0007669"/>
    <property type="project" value="TreeGrafter"/>
</dbReference>
<dbReference type="SMART" id="SM00388">
    <property type="entry name" value="HisKA"/>
    <property type="match status" value="1"/>
</dbReference>
<dbReference type="PANTHER" id="PTHR43047">
    <property type="entry name" value="TWO-COMPONENT HISTIDINE PROTEIN KINASE"/>
    <property type="match status" value="1"/>
</dbReference>
<sequence length="541" mass="60719">MNLDLFQNLDLLSVGIAIAAIGILGFVIYLNNRRSATSRSFLLFSVVTIFWSVANYIQSSALDPRTSLWLIRSVVFFAVWHAFSIFQLFYVFPKDKVVFPKSYKRYLLPLVAATSIVALSPLVFESVAQVDFDGRILKVNNGPAIALFTAIVVSLILSAVYLLVRKIIYATGNEKKQFGWVLVGTLTTFALLLIFNFGLPAFFDNPDYIPLGPVFLLPFAVFTFYAITSHNLLDIKVISTEVVAFFLVIAAFSQILFSESTGETVFQVSVFGLLLFFSILLIRSVLREVRQREELQKLAKELEAANAELKKLDQLKSDFLSFATHQLRSPLTVTKGYVSMIIEGSYGQTNDAVLEKLKRVYDSNDKLIKLVDDFLNLSRIEQGRMKYDFRRGNLNDIVGEVAGELNDAARKKGLELLWQKPAPPLPQTIFDASKIHEVIYNLVDNAIKYTQNGKIWVKTEKVGSYLRISVRDTGIGLEADDAEDLFQKFNRAGQGYKVNIQGHGIGLYVARQMVEAHGGRIWVESPGSRQGSTFIVELPIK</sequence>
<keyword evidence="5" id="KW-0418">Kinase</keyword>
<feature type="transmembrane region" description="Helical" evidence="7">
    <location>
        <begin position="264"/>
        <end position="282"/>
    </location>
</feature>
<dbReference type="InterPro" id="IPR031621">
    <property type="entry name" value="HisKA_7TM"/>
</dbReference>
<comment type="catalytic activity">
    <reaction evidence="1">
        <text>ATP + protein L-histidine = ADP + protein N-phospho-L-histidine.</text>
        <dbReference type="EC" id="2.7.13.3"/>
    </reaction>
</comment>
<protein>
    <recommendedName>
        <fullName evidence="2">histidine kinase</fullName>
        <ecNumber evidence="2">2.7.13.3</ecNumber>
    </recommendedName>
</protein>
<dbReference type="Pfam" id="PF16927">
    <property type="entry name" value="HisKA_7TM"/>
    <property type="match status" value="1"/>
</dbReference>
<reference evidence="9 10" key="1">
    <citation type="journal article" date="2016" name="Nat. Commun.">
        <title>Thousands of microbial genomes shed light on interconnected biogeochemical processes in an aquifer system.</title>
        <authorList>
            <person name="Anantharaman K."/>
            <person name="Brown C.T."/>
            <person name="Hug L.A."/>
            <person name="Sharon I."/>
            <person name="Castelle C.J."/>
            <person name="Probst A.J."/>
            <person name="Thomas B.C."/>
            <person name="Singh A."/>
            <person name="Wilkins M.J."/>
            <person name="Karaoz U."/>
            <person name="Brodie E.L."/>
            <person name="Williams K.H."/>
            <person name="Hubbard S.S."/>
            <person name="Banfield J.F."/>
        </authorList>
    </citation>
    <scope>NUCLEOTIDE SEQUENCE [LARGE SCALE GENOMIC DNA]</scope>
</reference>
<evidence type="ECO:0000256" key="1">
    <source>
        <dbReference type="ARBA" id="ARBA00000085"/>
    </source>
</evidence>
<evidence type="ECO:0000256" key="4">
    <source>
        <dbReference type="ARBA" id="ARBA00022679"/>
    </source>
</evidence>
<keyword evidence="7" id="KW-0472">Membrane</keyword>
<keyword evidence="4" id="KW-0808">Transferase</keyword>
<dbReference type="PROSITE" id="PS50109">
    <property type="entry name" value="HIS_KIN"/>
    <property type="match status" value="1"/>
</dbReference>
<dbReference type="SUPFAM" id="SSF47384">
    <property type="entry name" value="Homodimeric domain of signal transducing histidine kinase"/>
    <property type="match status" value="1"/>
</dbReference>
<dbReference type="AlphaFoldDB" id="A0A1G2EWP2"/>
<dbReference type="Gene3D" id="3.30.565.10">
    <property type="entry name" value="Histidine kinase-like ATPase, C-terminal domain"/>
    <property type="match status" value="1"/>
</dbReference>
<comment type="caution">
    <text evidence="9">The sequence shown here is derived from an EMBL/GenBank/DDBJ whole genome shotgun (WGS) entry which is preliminary data.</text>
</comment>
<proteinExistence type="predicted"/>
<keyword evidence="7" id="KW-1133">Transmembrane helix</keyword>
<dbReference type="EMBL" id="MHMQ01000032">
    <property type="protein sequence ID" value="OGZ29810.1"/>
    <property type="molecule type" value="Genomic_DNA"/>
</dbReference>
<dbReference type="Gene3D" id="1.10.287.130">
    <property type="match status" value="1"/>
</dbReference>
<dbReference type="InterPro" id="IPR036097">
    <property type="entry name" value="HisK_dim/P_sf"/>
</dbReference>
<dbReference type="PRINTS" id="PR00344">
    <property type="entry name" value="BCTRLSENSOR"/>
</dbReference>
<keyword evidence="7" id="KW-0812">Transmembrane</keyword>
<feature type="transmembrane region" description="Helical" evidence="7">
    <location>
        <begin position="69"/>
        <end position="93"/>
    </location>
</feature>
<feature type="transmembrane region" description="Helical" evidence="7">
    <location>
        <begin position="12"/>
        <end position="29"/>
    </location>
</feature>
<dbReference type="SMART" id="SM00387">
    <property type="entry name" value="HATPase_c"/>
    <property type="match status" value="1"/>
</dbReference>
<dbReference type="InterPro" id="IPR036890">
    <property type="entry name" value="HATPase_C_sf"/>
</dbReference>
<dbReference type="GO" id="GO:0000155">
    <property type="term" value="F:phosphorelay sensor kinase activity"/>
    <property type="evidence" value="ECO:0007669"/>
    <property type="project" value="InterPro"/>
</dbReference>
<evidence type="ECO:0000313" key="9">
    <source>
        <dbReference type="EMBL" id="OGZ29810.1"/>
    </source>
</evidence>
<evidence type="ECO:0000256" key="2">
    <source>
        <dbReference type="ARBA" id="ARBA00012438"/>
    </source>
</evidence>
<feature type="transmembrane region" description="Helical" evidence="7">
    <location>
        <begin position="239"/>
        <end position="258"/>
    </location>
</feature>
<dbReference type="GO" id="GO:0005886">
    <property type="term" value="C:plasma membrane"/>
    <property type="evidence" value="ECO:0007669"/>
    <property type="project" value="TreeGrafter"/>
</dbReference>
<feature type="transmembrane region" description="Helical" evidence="7">
    <location>
        <begin position="105"/>
        <end position="124"/>
    </location>
</feature>
<feature type="transmembrane region" description="Helical" evidence="7">
    <location>
        <begin position="41"/>
        <end position="57"/>
    </location>
</feature>
<dbReference type="Proteomes" id="UP000177486">
    <property type="component" value="Unassembled WGS sequence"/>
</dbReference>
<evidence type="ECO:0000256" key="5">
    <source>
        <dbReference type="ARBA" id="ARBA00022777"/>
    </source>
</evidence>
<accession>A0A1G2EWP2</accession>
<dbReference type="FunFam" id="3.30.565.10:FF:000006">
    <property type="entry name" value="Sensor histidine kinase WalK"/>
    <property type="match status" value="1"/>
</dbReference>
<dbReference type="InterPro" id="IPR005467">
    <property type="entry name" value="His_kinase_dom"/>
</dbReference>
<evidence type="ECO:0000313" key="10">
    <source>
        <dbReference type="Proteomes" id="UP000177486"/>
    </source>
</evidence>
<feature type="domain" description="Histidine kinase" evidence="8">
    <location>
        <begin position="322"/>
        <end position="541"/>
    </location>
</feature>
<keyword evidence="6" id="KW-0175">Coiled coil</keyword>
<dbReference type="EC" id="2.7.13.3" evidence="2"/>
<evidence type="ECO:0000256" key="3">
    <source>
        <dbReference type="ARBA" id="ARBA00022553"/>
    </source>
</evidence>
<keyword evidence="3" id="KW-0597">Phosphoprotein</keyword>
<dbReference type="PANTHER" id="PTHR43047:SF72">
    <property type="entry name" value="OSMOSENSING HISTIDINE PROTEIN KINASE SLN1"/>
    <property type="match status" value="1"/>
</dbReference>
<dbReference type="InterPro" id="IPR004358">
    <property type="entry name" value="Sig_transdc_His_kin-like_C"/>
</dbReference>
<dbReference type="SUPFAM" id="SSF55874">
    <property type="entry name" value="ATPase domain of HSP90 chaperone/DNA topoisomerase II/histidine kinase"/>
    <property type="match status" value="1"/>
</dbReference>
<evidence type="ECO:0000259" key="8">
    <source>
        <dbReference type="PROSITE" id="PS50109"/>
    </source>
</evidence>
<name>A0A1G2EWP2_9BACT</name>
<dbReference type="Pfam" id="PF00512">
    <property type="entry name" value="HisKA"/>
    <property type="match status" value="1"/>
</dbReference>
<gene>
    <name evidence="9" type="ORF">A2931_00765</name>
</gene>
<feature type="transmembrane region" description="Helical" evidence="7">
    <location>
        <begin position="180"/>
        <end position="202"/>
    </location>
</feature>
<evidence type="ECO:0000256" key="6">
    <source>
        <dbReference type="SAM" id="Coils"/>
    </source>
</evidence>
<dbReference type="CDD" id="cd00082">
    <property type="entry name" value="HisKA"/>
    <property type="match status" value="1"/>
</dbReference>
<dbReference type="InterPro" id="IPR003661">
    <property type="entry name" value="HisK_dim/P_dom"/>
</dbReference>
<dbReference type="InterPro" id="IPR003594">
    <property type="entry name" value="HATPase_dom"/>
</dbReference>
<evidence type="ECO:0000256" key="7">
    <source>
        <dbReference type="SAM" id="Phobius"/>
    </source>
</evidence>
<organism evidence="9 10">
    <name type="scientific">Candidatus Niyogibacteria bacterium RIFCSPLOWO2_01_FULL_45_48</name>
    <dbReference type="NCBI Taxonomy" id="1801724"/>
    <lineage>
        <taxon>Bacteria</taxon>
        <taxon>Candidatus Niyogiibacteriota</taxon>
    </lineage>
</organism>
<feature type="transmembrane region" description="Helical" evidence="7">
    <location>
        <begin position="208"/>
        <end position="227"/>
    </location>
</feature>
<feature type="coiled-coil region" evidence="6">
    <location>
        <begin position="285"/>
        <end position="318"/>
    </location>
</feature>
<dbReference type="Pfam" id="PF02518">
    <property type="entry name" value="HATPase_c"/>
    <property type="match status" value="1"/>
</dbReference>